<dbReference type="AlphaFoldDB" id="R4K7D5"/>
<organism evidence="2 3">
    <name type="scientific">Clostridium pasteurianum BC1</name>
    <dbReference type="NCBI Taxonomy" id="86416"/>
    <lineage>
        <taxon>Bacteria</taxon>
        <taxon>Bacillati</taxon>
        <taxon>Bacillota</taxon>
        <taxon>Clostridia</taxon>
        <taxon>Eubacteriales</taxon>
        <taxon>Clostridiaceae</taxon>
        <taxon>Clostridium</taxon>
    </lineage>
</organism>
<protein>
    <submittedName>
        <fullName evidence="2">Uncharacterized protein</fullName>
    </submittedName>
</protein>
<dbReference type="EMBL" id="CP003261">
    <property type="protein sequence ID" value="AGK97616.1"/>
    <property type="molecule type" value="Genomic_DNA"/>
</dbReference>
<dbReference type="STRING" id="86416.Clopa_2778"/>
<feature type="coiled-coil region" evidence="1">
    <location>
        <begin position="20"/>
        <end position="47"/>
    </location>
</feature>
<sequence>MVEIILGVSIFFNIILYYKKQHYINQVIEAQRSLQEKELECNLYKNK</sequence>
<name>R4K7D5_CLOPA</name>
<dbReference type="HOGENOM" id="CLU_3166523_0_0_9"/>
<proteinExistence type="predicted"/>
<gene>
    <name evidence="2" type="ORF">Clopa_2778</name>
</gene>
<keyword evidence="3" id="KW-1185">Reference proteome</keyword>
<dbReference type="KEGG" id="cpas:Clopa_2778"/>
<evidence type="ECO:0000256" key="1">
    <source>
        <dbReference type="SAM" id="Coils"/>
    </source>
</evidence>
<dbReference type="PATRIC" id="fig|86416.3.peg.2764"/>
<evidence type="ECO:0000313" key="3">
    <source>
        <dbReference type="Proteomes" id="UP000013523"/>
    </source>
</evidence>
<accession>R4K7D5</accession>
<dbReference type="Proteomes" id="UP000013523">
    <property type="component" value="Chromosome"/>
</dbReference>
<reference evidence="2 3" key="1">
    <citation type="submission" date="2012-01" db="EMBL/GenBank/DDBJ databases">
        <title>Complete sequence of chromosome of Clostridium pasteurianum BC1.</title>
        <authorList>
            <consortium name="US DOE Joint Genome Institute"/>
            <person name="Lucas S."/>
            <person name="Han J."/>
            <person name="Lapidus A."/>
            <person name="Cheng J.-F."/>
            <person name="Goodwin L."/>
            <person name="Pitluck S."/>
            <person name="Peters L."/>
            <person name="Mikhailova N."/>
            <person name="Teshima H."/>
            <person name="Detter J.C."/>
            <person name="Han C."/>
            <person name="Tapia R."/>
            <person name="Land M."/>
            <person name="Hauser L."/>
            <person name="Kyrpides N."/>
            <person name="Ivanova N."/>
            <person name="Pagani I."/>
            <person name="Dunn J."/>
            <person name="Taghavi S."/>
            <person name="Francis A."/>
            <person name="van der Lelie D."/>
            <person name="Woyke T."/>
        </authorList>
    </citation>
    <scope>NUCLEOTIDE SEQUENCE [LARGE SCALE GENOMIC DNA]</scope>
    <source>
        <strain evidence="2 3">BC1</strain>
    </source>
</reference>
<evidence type="ECO:0000313" key="2">
    <source>
        <dbReference type="EMBL" id="AGK97616.1"/>
    </source>
</evidence>
<dbReference type="RefSeq" id="WP_015615910.1">
    <property type="nucleotide sequence ID" value="NC_021182.1"/>
</dbReference>
<keyword evidence="1" id="KW-0175">Coiled coil</keyword>